<evidence type="ECO:0000313" key="2">
    <source>
        <dbReference type="EMBL" id="MET4560793.1"/>
    </source>
</evidence>
<organism evidence="2 3">
    <name type="scientific">Lysinibacillus parviboronicapiens</name>
    <dbReference type="NCBI Taxonomy" id="436516"/>
    <lineage>
        <taxon>Bacteria</taxon>
        <taxon>Bacillati</taxon>
        <taxon>Bacillota</taxon>
        <taxon>Bacilli</taxon>
        <taxon>Bacillales</taxon>
        <taxon>Bacillaceae</taxon>
        <taxon>Lysinibacillus</taxon>
    </lineage>
</organism>
<dbReference type="EMBL" id="JBEPSB010000007">
    <property type="protein sequence ID" value="MET4560793.1"/>
    <property type="molecule type" value="Genomic_DNA"/>
</dbReference>
<protein>
    <recommendedName>
        <fullName evidence="4">DUF2393 domain-containing protein</fullName>
    </recommendedName>
</protein>
<sequence>MSWFTSLETSEQITLISSIATISVSTISVLIALAALNATRQSVIQANRPYVVVYLETIDIGYYVKYLVVKNYGASGAFIQKVNCNKPFADNLLNGFIDDLSNRYIAPGQSFTTVIEFKDMPSLKINEPFILTVSYSDNIGKYAETFELNTARYQNHSRLGVSKKNLNAFENEVIQALHAIKKSEF</sequence>
<comment type="caution">
    <text evidence="2">The sequence shown here is derived from an EMBL/GenBank/DDBJ whole genome shotgun (WGS) entry which is preliminary data.</text>
</comment>
<keyword evidence="1" id="KW-0812">Transmembrane</keyword>
<evidence type="ECO:0000313" key="3">
    <source>
        <dbReference type="Proteomes" id="UP001549363"/>
    </source>
</evidence>
<gene>
    <name evidence="2" type="ORF">ABIA69_001937</name>
</gene>
<keyword evidence="1" id="KW-1133">Transmembrane helix</keyword>
<accession>A0ABV2PJC5</accession>
<dbReference type="RefSeq" id="WP_354471674.1">
    <property type="nucleotide sequence ID" value="NZ_JBEPSB010000007.1"/>
</dbReference>
<proteinExistence type="predicted"/>
<keyword evidence="3" id="KW-1185">Reference proteome</keyword>
<dbReference type="Proteomes" id="UP001549363">
    <property type="component" value="Unassembled WGS sequence"/>
</dbReference>
<feature type="transmembrane region" description="Helical" evidence="1">
    <location>
        <begin position="12"/>
        <end position="36"/>
    </location>
</feature>
<keyword evidence="1" id="KW-0472">Membrane</keyword>
<reference evidence="2 3" key="1">
    <citation type="submission" date="2024-06" db="EMBL/GenBank/DDBJ databases">
        <title>Sorghum-associated microbial communities from plants grown in Nebraska, USA.</title>
        <authorList>
            <person name="Schachtman D."/>
        </authorList>
    </citation>
    <scope>NUCLEOTIDE SEQUENCE [LARGE SCALE GENOMIC DNA]</scope>
    <source>
        <strain evidence="2 3">736</strain>
    </source>
</reference>
<evidence type="ECO:0000256" key="1">
    <source>
        <dbReference type="SAM" id="Phobius"/>
    </source>
</evidence>
<evidence type="ECO:0008006" key="4">
    <source>
        <dbReference type="Google" id="ProtNLM"/>
    </source>
</evidence>
<name>A0ABV2PJC5_9BACI</name>